<dbReference type="InterPro" id="IPR005950">
    <property type="entry name" value="ModA"/>
</dbReference>
<accession>A0ABV7G9C3</accession>
<protein>
    <submittedName>
        <fullName evidence="5">Molybdate ABC transporter substrate-binding protein</fullName>
    </submittedName>
</protein>
<comment type="similarity">
    <text evidence="1">Belongs to the bacterial solute-binding protein ModA family.</text>
</comment>
<keyword evidence="2" id="KW-0479">Metal-binding</keyword>
<feature type="signal peptide" evidence="4">
    <location>
        <begin position="1"/>
        <end position="20"/>
    </location>
</feature>
<gene>
    <name evidence="5" type="primary">modA</name>
    <name evidence="5" type="ORF">ACFOE0_07790</name>
</gene>
<evidence type="ECO:0000313" key="6">
    <source>
        <dbReference type="Proteomes" id="UP001595621"/>
    </source>
</evidence>
<dbReference type="EMBL" id="JBHRTD010000007">
    <property type="protein sequence ID" value="MFC3138093.1"/>
    <property type="molecule type" value="Genomic_DNA"/>
</dbReference>
<dbReference type="InterPro" id="IPR044084">
    <property type="entry name" value="AvModA-like_subst-bd"/>
</dbReference>
<evidence type="ECO:0000313" key="5">
    <source>
        <dbReference type="EMBL" id="MFC3138093.1"/>
    </source>
</evidence>
<proteinExistence type="inferred from homology"/>
<dbReference type="Proteomes" id="UP001595621">
    <property type="component" value="Unassembled WGS sequence"/>
</dbReference>
<keyword evidence="6" id="KW-1185">Reference proteome</keyword>
<dbReference type="NCBIfam" id="TIGR01256">
    <property type="entry name" value="modA"/>
    <property type="match status" value="1"/>
</dbReference>
<dbReference type="InterPro" id="IPR050682">
    <property type="entry name" value="ModA/WtpA"/>
</dbReference>
<dbReference type="PANTHER" id="PTHR30632:SF14">
    <property type="entry name" value="TUNGSTATE_MOLYBDATE_CHROMATE-BINDING PROTEIN MODA"/>
    <property type="match status" value="1"/>
</dbReference>
<reference evidence="6" key="1">
    <citation type="journal article" date="2019" name="Int. J. Syst. Evol. Microbiol.">
        <title>The Global Catalogue of Microorganisms (GCM) 10K type strain sequencing project: providing services to taxonomists for standard genome sequencing and annotation.</title>
        <authorList>
            <consortium name="The Broad Institute Genomics Platform"/>
            <consortium name="The Broad Institute Genome Sequencing Center for Infectious Disease"/>
            <person name="Wu L."/>
            <person name="Ma J."/>
        </authorList>
    </citation>
    <scope>NUCLEOTIDE SEQUENCE [LARGE SCALE GENOMIC DNA]</scope>
    <source>
        <strain evidence="6">KCTC 52277</strain>
    </source>
</reference>
<dbReference type="SUPFAM" id="SSF53850">
    <property type="entry name" value="Periplasmic binding protein-like II"/>
    <property type="match status" value="1"/>
</dbReference>
<sequence length="254" mass="27451">MSISLGLGVLLPTLMVPAFADTPAIAAAANIKFALDDIAKDFTRDTGHRVRISYGSSGNFVAQIKNGAPFQLFMSADEKYIHQLAADGLVSAEPVEYAVGRLALAAPKNSSLTLDTELNGLKAMLVAGKIKRFAIANPEHAPYGERAKEYLEHFNVWQQAEPKLIYGENASQAAQFAISGSTQGGIVPLSLVKAPQFMARANYIELPNEFHGSLAQDMVLLPNAGEVAQSFYQYLQSDRARLVFLNYGFGLPAE</sequence>
<dbReference type="PANTHER" id="PTHR30632">
    <property type="entry name" value="MOLYBDATE-BINDING PERIPLASMIC PROTEIN"/>
    <property type="match status" value="1"/>
</dbReference>
<organism evidence="5 6">
    <name type="scientific">Shewanella submarina</name>
    <dbReference type="NCBI Taxonomy" id="2016376"/>
    <lineage>
        <taxon>Bacteria</taxon>
        <taxon>Pseudomonadati</taxon>
        <taxon>Pseudomonadota</taxon>
        <taxon>Gammaproteobacteria</taxon>
        <taxon>Alteromonadales</taxon>
        <taxon>Shewanellaceae</taxon>
        <taxon>Shewanella</taxon>
    </lineage>
</organism>
<evidence type="ECO:0000256" key="4">
    <source>
        <dbReference type="SAM" id="SignalP"/>
    </source>
</evidence>
<dbReference type="RefSeq" id="WP_380711755.1">
    <property type="nucleotide sequence ID" value="NZ_JAKILF010000010.1"/>
</dbReference>
<name>A0ABV7G9C3_9GAMM</name>
<evidence type="ECO:0000256" key="1">
    <source>
        <dbReference type="ARBA" id="ARBA00009175"/>
    </source>
</evidence>
<comment type="caution">
    <text evidence="5">The sequence shown here is derived from an EMBL/GenBank/DDBJ whole genome shotgun (WGS) entry which is preliminary data.</text>
</comment>
<feature type="chain" id="PRO_5045258574" evidence="4">
    <location>
        <begin position="21"/>
        <end position="254"/>
    </location>
</feature>
<dbReference type="Pfam" id="PF13531">
    <property type="entry name" value="SBP_bac_11"/>
    <property type="match status" value="1"/>
</dbReference>
<dbReference type="Gene3D" id="3.40.190.10">
    <property type="entry name" value="Periplasmic binding protein-like II"/>
    <property type="match status" value="2"/>
</dbReference>
<evidence type="ECO:0000256" key="3">
    <source>
        <dbReference type="ARBA" id="ARBA00022729"/>
    </source>
</evidence>
<keyword evidence="3 4" id="KW-0732">Signal</keyword>
<dbReference type="PIRSF" id="PIRSF004846">
    <property type="entry name" value="ModA"/>
    <property type="match status" value="1"/>
</dbReference>
<dbReference type="CDD" id="cd13539">
    <property type="entry name" value="PBP2_AvModA"/>
    <property type="match status" value="1"/>
</dbReference>
<evidence type="ECO:0000256" key="2">
    <source>
        <dbReference type="ARBA" id="ARBA00022723"/>
    </source>
</evidence>